<evidence type="ECO:0008006" key="5">
    <source>
        <dbReference type="Google" id="ProtNLM"/>
    </source>
</evidence>
<feature type="transmembrane region" description="Helical" evidence="2">
    <location>
        <begin position="12"/>
        <end position="30"/>
    </location>
</feature>
<dbReference type="Proteomes" id="UP000231263">
    <property type="component" value="Unassembled WGS sequence"/>
</dbReference>
<keyword evidence="2" id="KW-0472">Membrane</keyword>
<evidence type="ECO:0000313" key="4">
    <source>
        <dbReference type="Proteomes" id="UP000231263"/>
    </source>
</evidence>
<sequence>MSERNQQYLKVALFLFSIGVIGFAIYFFLFNKTPALVTPTPDTGAVAITDGRLTTSNPAVDQGTTVPQIPNAGTQPGASTVVSGGPVLVSRLTASKIVNPTLTSGKEITYYDPNDGLFYSIDVFGNALPISDARFLAAQSVNLSNDASSAVMEFPDGSNIIYNFDTGSQTTLPTHWQDFHFSDKGALLAGKNMATDPNSRSLVVTANDGSQATSIAALGENESKVTINWSPTNEIVAFSETGRAQSAFGRQEIYLIDKTGNAIGTIIVEGNSFSALWSPSGSHILYSVSDPTAGDRPALWFVKASGNEIGTGRLNLGIETWVEKCTFKDDTFVICAVPKVVTNSSGIDHSYITSGDDIYQVNVTTGRSVLLATPALETQMFNLRVSDDQSILYFTDQLDRLNSIRLR</sequence>
<organism evidence="3 4">
    <name type="scientific">Candidatus Uhrbacteria bacterium CG_4_9_14_3_um_filter_41_35</name>
    <dbReference type="NCBI Taxonomy" id="1975034"/>
    <lineage>
        <taxon>Bacteria</taxon>
        <taxon>Candidatus Uhriibacteriota</taxon>
    </lineage>
</organism>
<proteinExistence type="predicted"/>
<dbReference type="AlphaFoldDB" id="A0A2M7XDJ7"/>
<dbReference type="InterPro" id="IPR011042">
    <property type="entry name" value="6-blade_b-propeller_TolB-like"/>
</dbReference>
<gene>
    <name evidence="3" type="ORF">CO173_04120</name>
</gene>
<evidence type="ECO:0000256" key="1">
    <source>
        <dbReference type="SAM" id="MobiDB-lite"/>
    </source>
</evidence>
<keyword evidence="2" id="KW-0812">Transmembrane</keyword>
<name>A0A2M7XDJ7_9BACT</name>
<evidence type="ECO:0000256" key="2">
    <source>
        <dbReference type="SAM" id="Phobius"/>
    </source>
</evidence>
<dbReference type="Gene3D" id="2.120.10.30">
    <property type="entry name" value="TolB, C-terminal domain"/>
    <property type="match status" value="1"/>
</dbReference>
<accession>A0A2M7XDJ7</accession>
<dbReference type="SUPFAM" id="SSF82171">
    <property type="entry name" value="DPP6 N-terminal domain-like"/>
    <property type="match status" value="1"/>
</dbReference>
<comment type="caution">
    <text evidence="3">The sequence shown here is derived from an EMBL/GenBank/DDBJ whole genome shotgun (WGS) entry which is preliminary data.</text>
</comment>
<keyword evidence="2" id="KW-1133">Transmembrane helix</keyword>
<protein>
    <recommendedName>
        <fullName evidence="5">Dipeptidylpeptidase IV N-terminal domain-containing protein</fullName>
    </recommendedName>
</protein>
<dbReference type="EMBL" id="PFWT01000021">
    <property type="protein sequence ID" value="PJA45957.1"/>
    <property type="molecule type" value="Genomic_DNA"/>
</dbReference>
<reference evidence="4" key="1">
    <citation type="submission" date="2017-09" db="EMBL/GenBank/DDBJ databases">
        <title>Depth-based differentiation of microbial function through sediment-hosted aquifers and enrichment of novel symbionts in the deep terrestrial subsurface.</title>
        <authorList>
            <person name="Probst A.J."/>
            <person name="Ladd B."/>
            <person name="Jarett J.K."/>
            <person name="Geller-Mcgrath D.E."/>
            <person name="Sieber C.M.K."/>
            <person name="Emerson J.B."/>
            <person name="Anantharaman K."/>
            <person name="Thomas B.C."/>
            <person name="Malmstrom R."/>
            <person name="Stieglmeier M."/>
            <person name="Klingl A."/>
            <person name="Woyke T."/>
            <person name="Ryan C.M."/>
            <person name="Banfield J.F."/>
        </authorList>
    </citation>
    <scope>NUCLEOTIDE SEQUENCE [LARGE SCALE GENOMIC DNA]</scope>
</reference>
<feature type="region of interest" description="Disordered" evidence="1">
    <location>
        <begin position="57"/>
        <end position="77"/>
    </location>
</feature>
<evidence type="ECO:0000313" key="3">
    <source>
        <dbReference type="EMBL" id="PJA45957.1"/>
    </source>
</evidence>